<feature type="transmembrane region" description="Helical" evidence="13">
    <location>
        <begin position="74"/>
        <end position="93"/>
    </location>
</feature>
<feature type="compositionally biased region" description="Basic residues" evidence="12">
    <location>
        <begin position="514"/>
        <end position="525"/>
    </location>
</feature>
<dbReference type="InterPro" id="IPR051163">
    <property type="entry name" value="Sodium:Solute_Symporter_SSF"/>
</dbReference>
<evidence type="ECO:0000256" key="1">
    <source>
        <dbReference type="ARBA" id="ARBA00004651"/>
    </source>
</evidence>
<feature type="transmembrane region" description="Helical" evidence="13">
    <location>
        <begin position="154"/>
        <end position="172"/>
    </location>
</feature>
<evidence type="ECO:0000256" key="10">
    <source>
        <dbReference type="ARBA" id="ARBA00023201"/>
    </source>
</evidence>
<comment type="similarity">
    <text evidence="2 11">Belongs to the sodium:solute symporter (SSF) (TC 2.A.21) family.</text>
</comment>
<evidence type="ECO:0000256" key="13">
    <source>
        <dbReference type="SAM" id="Phobius"/>
    </source>
</evidence>
<dbReference type="RefSeq" id="XP_034240031.1">
    <property type="nucleotide sequence ID" value="XM_034384140.1"/>
</dbReference>
<dbReference type="AlphaFoldDB" id="A0A6P8YSK1"/>
<evidence type="ECO:0000256" key="4">
    <source>
        <dbReference type="ARBA" id="ARBA00022475"/>
    </source>
</evidence>
<evidence type="ECO:0000256" key="3">
    <source>
        <dbReference type="ARBA" id="ARBA00022448"/>
    </source>
</evidence>
<feature type="region of interest" description="Disordered" evidence="12">
    <location>
        <begin position="310"/>
        <end position="364"/>
    </location>
</feature>
<dbReference type="PANTHER" id="PTHR42985">
    <property type="entry name" value="SODIUM-COUPLED MONOCARBOXYLATE TRANSPORTER"/>
    <property type="match status" value="1"/>
</dbReference>
<evidence type="ECO:0000256" key="8">
    <source>
        <dbReference type="ARBA" id="ARBA00023065"/>
    </source>
</evidence>
<evidence type="ECO:0000313" key="14">
    <source>
        <dbReference type="Proteomes" id="UP000515158"/>
    </source>
</evidence>
<gene>
    <name evidence="15" type="primary">LOC117644573</name>
</gene>
<comment type="subcellular location">
    <subcellularLocation>
        <location evidence="1">Cell membrane</location>
        <topology evidence="1">Multi-pass membrane protein</topology>
    </subcellularLocation>
</comment>
<dbReference type="InParanoid" id="A0A6P8YSK1"/>
<dbReference type="PROSITE" id="PS50283">
    <property type="entry name" value="NA_SOLUT_SYMP_3"/>
    <property type="match status" value="1"/>
</dbReference>
<dbReference type="Proteomes" id="UP000515158">
    <property type="component" value="Unplaced"/>
</dbReference>
<keyword evidence="10" id="KW-0739">Sodium transport</keyword>
<feature type="transmembrane region" description="Helical" evidence="13">
    <location>
        <begin position="105"/>
        <end position="133"/>
    </location>
</feature>
<dbReference type="InterPro" id="IPR038377">
    <property type="entry name" value="Na/Glc_symporter_sf"/>
</dbReference>
<accession>A0A6P8YSK1</accession>
<dbReference type="Gene3D" id="1.20.1730.10">
    <property type="entry name" value="Sodium/glucose cotransporter"/>
    <property type="match status" value="1"/>
</dbReference>
<keyword evidence="14" id="KW-1185">Reference proteome</keyword>
<keyword evidence="3" id="KW-0813">Transport</keyword>
<feature type="transmembrane region" description="Helical" evidence="13">
    <location>
        <begin position="47"/>
        <end position="67"/>
    </location>
</feature>
<keyword evidence="9 13" id="KW-0472">Membrane</keyword>
<dbReference type="PANTHER" id="PTHR42985:SF21">
    <property type="entry name" value="SODIUM-DEPENDENT MULTIVITAMIN TRANSPORTER-LIKE PROTEIN"/>
    <property type="match status" value="1"/>
</dbReference>
<dbReference type="KEGG" id="tpal:117644573"/>
<dbReference type="GO" id="GO:0015293">
    <property type="term" value="F:symporter activity"/>
    <property type="evidence" value="ECO:0007669"/>
    <property type="project" value="TreeGrafter"/>
</dbReference>
<proteinExistence type="inferred from homology"/>
<dbReference type="InterPro" id="IPR001734">
    <property type="entry name" value="Na/solute_symporter"/>
</dbReference>
<evidence type="ECO:0000256" key="11">
    <source>
        <dbReference type="RuleBase" id="RU362091"/>
    </source>
</evidence>
<organism evidence="15">
    <name type="scientific">Thrips palmi</name>
    <name type="common">Melon thrips</name>
    <dbReference type="NCBI Taxonomy" id="161013"/>
    <lineage>
        <taxon>Eukaryota</taxon>
        <taxon>Metazoa</taxon>
        <taxon>Ecdysozoa</taxon>
        <taxon>Arthropoda</taxon>
        <taxon>Hexapoda</taxon>
        <taxon>Insecta</taxon>
        <taxon>Pterygota</taxon>
        <taxon>Neoptera</taxon>
        <taxon>Paraneoptera</taxon>
        <taxon>Thysanoptera</taxon>
        <taxon>Terebrantia</taxon>
        <taxon>Thripoidea</taxon>
        <taxon>Thripidae</taxon>
        <taxon>Thrips</taxon>
    </lineage>
</organism>
<evidence type="ECO:0000256" key="6">
    <source>
        <dbReference type="ARBA" id="ARBA00022989"/>
    </source>
</evidence>
<evidence type="ECO:0000256" key="9">
    <source>
        <dbReference type="ARBA" id="ARBA00023136"/>
    </source>
</evidence>
<feature type="compositionally biased region" description="Gly residues" evidence="12">
    <location>
        <begin position="318"/>
        <end position="328"/>
    </location>
</feature>
<dbReference type="GeneID" id="117644573"/>
<dbReference type="Pfam" id="PF00474">
    <property type="entry name" value="SSF"/>
    <property type="match status" value="1"/>
</dbReference>
<feature type="compositionally biased region" description="Low complexity" evidence="12">
    <location>
        <begin position="431"/>
        <end position="442"/>
    </location>
</feature>
<name>A0A6P8YSK1_THRPL</name>
<dbReference type="GO" id="GO:0005886">
    <property type="term" value="C:plasma membrane"/>
    <property type="evidence" value="ECO:0007669"/>
    <property type="project" value="UniProtKB-SubCell"/>
</dbReference>
<feature type="compositionally biased region" description="Basic residues" evidence="12">
    <location>
        <begin position="383"/>
        <end position="410"/>
    </location>
</feature>
<evidence type="ECO:0000256" key="12">
    <source>
        <dbReference type="SAM" id="MobiDB-lite"/>
    </source>
</evidence>
<reference evidence="15" key="1">
    <citation type="submission" date="2025-08" db="UniProtKB">
        <authorList>
            <consortium name="RefSeq"/>
        </authorList>
    </citation>
    <scope>IDENTIFICATION</scope>
    <source>
        <tissue evidence="15">Total insect</tissue>
    </source>
</reference>
<keyword evidence="7" id="KW-0915">Sodium</keyword>
<feature type="region of interest" description="Disordered" evidence="12">
    <location>
        <begin position="377"/>
        <end position="495"/>
    </location>
</feature>
<evidence type="ECO:0000256" key="2">
    <source>
        <dbReference type="ARBA" id="ARBA00006434"/>
    </source>
</evidence>
<feature type="region of interest" description="Disordered" evidence="12">
    <location>
        <begin position="513"/>
        <end position="582"/>
    </location>
</feature>
<keyword evidence="4" id="KW-1003">Cell membrane</keyword>
<evidence type="ECO:0000256" key="5">
    <source>
        <dbReference type="ARBA" id="ARBA00022692"/>
    </source>
</evidence>
<keyword evidence="6 13" id="KW-1133">Transmembrane helix</keyword>
<feature type="compositionally biased region" description="Low complexity" evidence="12">
    <location>
        <begin position="545"/>
        <end position="561"/>
    </location>
</feature>
<keyword evidence="5 13" id="KW-0812">Transmembrane</keyword>
<sequence>MVALGSVIATAVLCVTFLPVLHALKLGSTYEYLELRFDTRLRKLTSVMYTIRLLLLLPLVIYVPALAFTQVTGISIHVVAPAISALCVLYTTAGGLRAVALTGSLQLMVMLAATVALLAAGIHDVGGFGVVWRRMEASGRVEFFNMDPNPLTRTTFWSATLGGTFFWLQMLAVQPNSVQRYLAVPTLAAARRSVRLTRTPCRCTVGQKTGGGGQNSRRVLSPRGAEWDSNRTCADVTQSRTIRILAMASQWLNSVNAVLRRQPRSPMSCRCHLHRHALQDGGPPVRRACPHHDAGLLPRRRGLRQVRRLRPARHQGGAAAGPAGGLDGGADEQQGARAGGPVPGRPLQRGHGQPLRGAQHAVRHAVRRPGVGLAAGRLEGQVRRRHQGPRRRHRRLGHAARVRRGTHRRSGAGGDESGQRDQRHHARALHPGHAGPQGQRAGRAGGRGRQRPGHGAGGVWPAVGHRRGHAQVARQADQCGPVRRAPRTAGRARARRGVLRAAAVVLVAGAAGHGAHRAGGHRRVPAHGPPARPARPPRRRPRSPLPVATAWAARAAAAARAQPDGGGEDLKKPEAAGGTATPATDILEIPGQLLASDLRKIPKPLLFLFRMSFLLVY</sequence>
<protein>
    <submittedName>
        <fullName evidence="15">Uncharacterized protein LOC117644573 isoform X1</fullName>
    </submittedName>
</protein>
<keyword evidence="8" id="KW-0406">Ion transport</keyword>
<dbReference type="OrthoDB" id="6132759at2759"/>
<feature type="compositionally biased region" description="Basic residues" evidence="12">
    <location>
        <begin position="484"/>
        <end position="495"/>
    </location>
</feature>
<evidence type="ECO:0000256" key="7">
    <source>
        <dbReference type="ARBA" id="ARBA00023053"/>
    </source>
</evidence>
<evidence type="ECO:0000313" key="15">
    <source>
        <dbReference type="RefSeq" id="XP_034240031.1"/>
    </source>
</evidence>
<dbReference type="GO" id="GO:0006814">
    <property type="term" value="P:sodium ion transport"/>
    <property type="evidence" value="ECO:0007669"/>
    <property type="project" value="UniProtKB-KW"/>
</dbReference>